<evidence type="ECO:0000313" key="1">
    <source>
        <dbReference type="EMBL" id="KAJ3183423.1"/>
    </source>
</evidence>
<sequence>PGSWQRDPLLAGDNPEQLFRQYAYPASGVFKNVAVVARGLQSGEVTLEVTLSKNMLRRPKSDTSDGN</sequence>
<keyword evidence="2" id="KW-1185">Reference proteome</keyword>
<organism evidence="1 2">
    <name type="scientific">Geranomyces variabilis</name>
    <dbReference type="NCBI Taxonomy" id="109894"/>
    <lineage>
        <taxon>Eukaryota</taxon>
        <taxon>Fungi</taxon>
        <taxon>Fungi incertae sedis</taxon>
        <taxon>Chytridiomycota</taxon>
        <taxon>Chytridiomycota incertae sedis</taxon>
        <taxon>Chytridiomycetes</taxon>
        <taxon>Spizellomycetales</taxon>
        <taxon>Powellomycetaceae</taxon>
        <taxon>Geranomyces</taxon>
    </lineage>
</organism>
<protein>
    <submittedName>
        <fullName evidence="1">Uncharacterized protein</fullName>
    </submittedName>
</protein>
<dbReference type="AlphaFoldDB" id="A0AAD5TRW9"/>
<dbReference type="EMBL" id="JADGJQ010000006">
    <property type="protein sequence ID" value="KAJ3183423.1"/>
    <property type="molecule type" value="Genomic_DNA"/>
</dbReference>
<feature type="non-terminal residue" evidence="1">
    <location>
        <position position="1"/>
    </location>
</feature>
<accession>A0AAD5TRW9</accession>
<comment type="caution">
    <text evidence="1">The sequence shown here is derived from an EMBL/GenBank/DDBJ whole genome shotgun (WGS) entry which is preliminary data.</text>
</comment>
<dbReference type="Proteomes" id="UP001212152">
    <property type="component" value="Unassembled WGS sequence"/>
</dbReference>
<name>A0AAD5TRW9_9FUNG</name>
<gene>
    <name evidence="1" type="ORF">HDU87_006742</name>
</gene>
<proteinExistence type="predicted"/>
<reference evidence="1" key="1">
    <citation type="submission" date="2020-05" db="EMBL/GenBank/DDBJ databases">
        <title>Phylogenomic resolution of chytrid fungi.</title>
        <authorList>
            <person name="Stajich J.E."/>
            <person name="Amses K."/>
            <person name="Simmons R."/>
            <person name="Seto K."/>
            <person name="Myers J."/>
            <person name="Bonds A."/>
            <person name="Quandt C.A."/>
            <person name="Barry K."/>
            <person name="Liu P."/>
            <person name="Grigoriev I."/>
            <person name="Longcore J.E."/>
            <person name="James T.Y."/>
        </authorList>
    </citation>
    <scope>NUCLEOTIDE SEQUENCE</scope>
    <source>
        <strain evidence="1">JEL0379</strain>
    </source>
</reference>
<evidence type="ECO:0000313" key="2">
    <source>
        <dbReference type="Proteomes" id="UP001212152"/>
    </source>
</evidence>